<proteinExistence type="predicted"/>
<keyword evidence="3" id="KW-1185">Reference proteome</keyword>
<dbReference type="EMBL" id="FRFD01000007">
    <property type="protein sequence ID" value="SHO50123.1"/>
    <property type="molecule type" value="Genomic_DNA"/>
</dbReference>
<dbReference type="Gene3D" id="2.30.130.30">
    <property type="entry name" value="Hypothetical protein"/>
    <property type="match status" value="1"/>
</dbReference>
<reference evidence="2 3" key="1">
    <citation type="submission" date="2016-12" db="EMBL/GenBank/DDBJ databases">
        <authorList>
            <person name="Song W.-J."/>
            <person name="Kurnit D.M."/>
        </authorList>
    </citation>
    <scope>NUCLEOTIDE SEQUENCE [LARGE SCALE GENOMIC DNA]</scope>
    <source>
        <strain evidence="2 3">DSM 12503</strain>
    </source>
</reference>
<sequence length="271" mass="31577">MKTVLISIKKQWWEKILSGEKEIEIRKSAPKDIEFPFKVVCYQSGKGIVGHFVCECITKSNLYQYFESRSCLTVEELSRYANLNTTRKDQCLFAWIIKKGSTVAYDRVFDVKTVGMNRPPQSWCYISDFTGNYVSYSFDNESYGSTYNNTEEALKEALEEIQSFEKYDYDNVPKKVYIGECEMFKPNLSSSGWDVIEAAICQADDEGFGEWDEDYLSDVTKEQREELEGELDAVFQKWITRHGFEAGFYKVNCYDTYNYVNGKLEKENTEQ</sequence>
<dbReference type="AlphaFoldDB" id="A0A1M7YBY4"/>
<feature type="coiled-coil region" evidence="1">
    <location>
        <begin position="140"/>
        <end position="167"/>
    </location>
</feature>
<name>A0A1M7YBY4_9FIRM</name>
<dbReference type="OrthoDB" id="1955360at2"/>
<dbReference type="RefSeq" id="WP_073589280.1">
    <property type="nucleotide sequence ID" value="NZ_FRFD01000007.1"/>
</dbReference>
<keyword evidence="1" id="KW-0175">Coiled coil</keyword>
<evidence type="ECO:0000256" key="1">
    <source>
        <dbReference type="SAM" id="Coils"/>
    </source>
</evidence>
<gene>
    <name evidence="2" type="ORF">SAMN02745217_02596</name>
</gene>
<dbReference type="Proteomes" id="UP000184612">
    <property type="component" value="Unassembled WGS sequence"/>
</dbReference>
<protein>
    <submittedName>
        <fullName evidence="2">Predicted transcriptional regulator, contains an HTH and PUA-like domains</fullName>
    </submittedName>
</protein>
<dbReference type="InterPro" id="IPR015947">
    <property type="entry name" value="PUA-like_sf"/>
</dbReference>
<organism evidence="2 3">
    <name type="scientific">Anaerocolumna xylanovorans DSM 12503</name>
    <dbReference type="NCBI Taxonomy" id="1121345"/>
    <lineage>
        <taxon>Bacteria</taxon>
        <taxon>Bacillati</taxon>
        <taxon>Bacillota</taxon>
        <taxon>Clostridia</taxon>
        <taxon>Lachnospirales</taxon>
        <taxon>Lachnospiraceae</taxon>
        <taxon>Anaerocolumna</taxon>
    </lineage>
</organism>
<evidence type="ECO:0000313" key="3">
    <source>
        <dbReference type="Proteomes" id="UP000184612"/>
    </source>
</evidence>
<dbReference type="SUPFAM" id="SSF88697">
    <property type="entry name" value="PUA domain-like"/>
    <property type="match status" value="1"/>
</dbReference>
<dbReference type="STRING" id="1121345.SAMN02745217_02596"/>
<accession>A0A1M7YBY4</accession>
<evidence type="ECO:0000313" key="2">
    <source>
        <dbReference type="EMBL" id="SHO50123.1"/>
    </source>
</evidence>